<sequence length="207" mass="24181">MRYGLANEDVARSQYKIQNGVLVSKCGLFVDPNNPFLCTSPDGLVGSEGLVEIKCPYTAREAKALQEFYEGNKKFGLKFKENKDVFLPTSHKFFYQIQGQLNITNRKWCDLFLWCREDSLTIRIERDETFWKSILPKLKHFYFHCLLPEILDPRVPRGMPIREPKTMPLNKDKKRNIATQKDDEKPKPIISENEKKKRSQKTIAIKP</sequence>
<dbReference type="GO" id="GO:0006281">
    <property type="term" value="P:DNA repair"/>
    <property type="evidence" value="ECO:0007669"/>
    <property type="project" value="UniProtKB-ARBA"/>
</dbReference>
<organism evidence="3 4">
    <name type="scientific">Araneus ventricosus</name>
    <name type="common">Orbweaver spider</name>
    <name type="synonym">Epeira ventricosa</name>
    <dbReference type="NCBI Taxonomy" id="182803"/>
    <lineage>
        <taxon>Eukaryota</taxon>
        <taxon>Metazoa</taxon>
        <taxon>Ecdysozoa</taxon>
        <taxon>Arthropoda</taxon>
        <taxon>Chelicerata</taxon>
        <taxon>Arachnida</taxon>
        <taxon>Araneae</taxon>
        <taxon>Araneomorphae</taxon>
        <taxon>Entelegynae</taxon>
        <taxon>Araneoidea</taxon>
        <taxon>Araneidae</taxon>
        <taxon>Araneus</taxon>
    </lineage>
</organism>
<reference evidence="3 4" key="1">
    <citation type="journal article" date="2019" name="Sci. Rep.">
        <title>Orb-weaving spider Araneus ventricosus genome elucidates the spidroin gene catalogue.</title>
        <authorList>
            <person name="Kono N."/>
            <person name="Nakamura H."/>
            <person name="Ohtoshi R."/>
            <person name="Moran D.A.P."/>
            <person name="Shinohara A."/>
            <person name="Yoshida Y."/>
            <person name="Fujiwara M."/>
            <person name="Mori M."/>
            <person name="Tomita M."/>
            <person name="Arakawa K."/>
        </authorList>
    </citation>
    <scope>NUCLEOTIDE SEQUENCE [LARGE SCALE GENOMIC DNA]</scope>
</reference>
<evidence type="ECO:0000313" key="4">
    <source>
        <dbReference type="Proteomes" id="UP000499080"/>
    </source>
</evidence>
<dbReference type="PANTHER" id="PTHR46609">
    <property type="entry name" value="EXONUCLEASE, PHAGE-TYPE/RECB, C-TERMINAL DOMAIN-CONTAINING PROTEIN"/>
    <property type="match status" value="1"/>
</dbReference>
<dbReference type="InterPro" id="IPR019080">
    <property type="entry name" value="YqaJ_viral_recombinase"/>
</dbReference>
<dbReference type="Proteomes" id="UP000499080">
    <property type="component" value="Unassembled WGS sequence"/>
</dbReference>
<dbReference type="PANTHER" id="PTHR46609:SF8">
    <property type="entry name" value="YQAJ VIRAL RECOMBINASE DOMAIN-CONTAINING PROTEIN"/>
    <property type="match status" value="1"/>
</dbReference>
<accession>A0A4Y2IPW0</accession>
<evidence type="ECO:0000313" key="3">
    <source>
        <dbReference type="EMBL" id="GBM79705.1"/>
    </source>
</evidence>
<dbReference type="Gene3D" id="3.90.320.10">
    <property type="match status" value="1"/>
</dbReference>
<dbReference type="AlphaFoldDB" id="A0A4Y2IPW0"/>
<name>A0A4Y2IPW0_ARAVE</name>
<feature type="region of interest" description="Disordered" evidence="1">
    <location>
        <begin position="160"/>
        <end position="207"/>
    </location>
</feature>
<evidence type="ECO:0000259" key="2">
    <source>
        <dbReference type="Pfam" id="PF09588"/>
    </source>
</evidence>
<dbReference type="InterPro" id="IPR051703">
    <property type="entry name" value="NF-kappa-B_Signaling_Reg"/>
</dbReference>
<dbReference type="InterPro" id="IPR011335">
    <property type="entry name" value="Restrct_endonuc-II-like"/>
</dbReference>
<dbReference type="InterPro" id="IPR011604">
    <property type="entry name" value="PDDEXK-like_dom_sf"/>
</dbReference>
<protein>
    <recommendedName>
        <fullName evidence="2">YqaJ viral recombinase domain-containing protein</fullName>
    </recommendedName>
</protein>
<dbReference type="SUPFAM" id="SSF52980">
    <property type="entry name" value="Restriction endonuclease-like"/>
    <property type="match status" value="1"/>
</dbReference>
<keyword evidence="4" id="KW-1185">Reference proteome</keyword>
<proteinExistence type="predicted"/>
<evidence type="ECO:0000256" key="1">
    <source>
        <dbReference type="SAM" id="MobiDB-lite"/>
    </source>
</evidence>
<dbReference type="OrthoDB" id="6431760at2759"/>
<feature type="domain" description="YqaJ viral recombinase" evidence="2">
    <location>
        <begin position="1"/>
        <end position="106"/>
    </location>
</feature>
<comment type="caution">
    <text evidence="3">The sequence shown here is derived from an EMBL/GenBank/DDBJ whole genome shotgun (WGS) entry which is preliminary data.</text>
</comment>
<dbReference type="EMBL" id="BGPR01107463">
    <property type="protein sequence ID" value="GBM79705.1"/>
    <property type="molecule type" value="Genomic_DNA"/>
</dbReference>
<feature type="compositionally biased region" description="Basic and acidic residues" evidence="1">
    <location>
        <begin position="180"/>
        <end position="195"/>
    </location>
</feature>
<gene>
    <name evidence="3" type="ORF">AVEN_138719_1</name>
</gene>
<dbReference type="CDD" id="cd22343">
    <property type="entry name" value="PDDEXK_lambda_exonuclease-like"/>
    <property type="match status" value="1"/>
</dbReference>
<dbReference type="Pfam" id="PF09588">
    <property type="entry name" value="YqaJ"/>
    <property type="match status" value="1"/>
</dbReference>